<dbReference type="InterPro" id="IPR055363">
    <property type="entry name" value="PTHB1_hp_dom"/>
</dbReference>
<evidence type="ECO:0008006" key="5">
    <source>
        <dbReference type="Google" id="ProtNLM"/>
    </source>
</evidence>
<dbReference type="Pfam" id="PF23338">
    <property type="entry name" value="PTHB1_hp"/>
    <property type="match status" value="1"/>
</dbReference>
<dbReference type="PANTHER" id="PTHR20991:SF0">
    <property type="entry name" value="PROTEIN PTHB1"/>
    <property type="match status" value="1"/>
</dbReference>
<feature type="compositionally biased region" description="Basic and acidic residues" evidence="1">
    <location>
        <begin position="158"/>
        <end position="168"/>
    </location>
</feature>
<dbReference type="InterPro" id="IPR055364">
    <property type="entry name" value="PTHB1_CtH_dom"/>
</dbReference>
<dbReference type="EMBL" id="HBGT01012168">
    <property type="protein sequence ID" value="CAD9407617.1"/>
    <property type="molecule type" value="Transcribed_RNA"/>
</dbReference>
<feature type="region of interest" description="Disordered" evidence="1">
    <location>
        <begin position="126"/>
        <end position="168"/>
    </location>
</feature>
<proteinExistence type="predicted"/>
<name>A0A7S2FQC3_9STRA</name>
<dbReference type="AlphaFoldDB" id="A0A7S2FQC3"/>
<sequence length="168" mass="18251">MEDTYTQVMDIGGTVEQLQHHLRAAANDLSCTTRLILLLIQLRPDIRLGDEDAAMLAHFLSPIVVDNESQGWEETTDAALTHLLKTSLAKTAKDSVIVHQPLVMPKDTSRLKKHIQIVCDRLKKGASLTGKPSRSGERDEGKEEGKAPSGPTEASGGRGEEKGEEKGS</sequence>
<evidence type="ECO:0000256" key="1">
    <source>
        <dbReference type="SAM" id="MobiDB-lite"/>
    </source>
</evidence>
<dbReference type="GO" id="GO:0034464">
    <property type="term" value="C:BBSome"/>
    <property type="evidence" value="ECO:0007669"/>
    <property type="project" value="InterPro"/>
</dbReference>
<evidence type="ECO:0000313" key="4">
    <source>
        <dbReference type="EMBL" id="CAD9407617.1"/>
    </source>
</evidence>
<protein>
    <recommendedName>
        <fullName evidence="5">PTHB1 C-terminal domain-containing protein</fullName>
    </recommendedName>
</protein>
<dbReference type="GO" id="GO:0060271">
    <property type="term" value="P:cilium assembly"/>
    <property type="evidence" value="ECO:0007669"/>
    <property type="project" value="TreeGrafter"/>
</dbReference>
<feature type="compositionally biased region" description="Basic and acidic residues" evidence="1">
    <location>
        <begin position="134"/>
        <end position="146"/>
    </location>
</feature>
<feature type="domain" description="PTHB1 hairpin" evidence="2">
    <location>
        <begin position="1"/>
        <end position="43"/>
    </location>
</feature>
<dbReference type="PANTHER" id="PTHR20991">
    <property type="entry name" value="PARATHYROID HORMONE-RESPONSIVE B1 GENE"/>
    <property type="match status" value="1"/>
</dbReference>
<gene>
    <name evidence="4" type="ORF">FPAR1323_LOCUS6581</name>
</gene>
<evidence type="ECO:0000259" key="3">
    <source>
        <dbReference type="Pfam" id="PF23339"/>
    </source>
</evidence>
<reference evidence="4" key="1">
    <citation type="submission" date="2021-01" db="EMBL/GenBank/DDBJ databases">
        <authorList>
            <person name="Corre E."/>
            <person name="Pelletier E."/>
            <person name="Niang G."/>
            <person name="Scheremetjew M."/>
            <person name="Finn R."/>
            <person name="Kale V."/>
            <person name="Holt S."/>
            <person name="Cochrane G."/>
            <person name="Meng A."/>
            <person name="Brown T."/>
            <person name="Cohen L."/>
        </authorList>
    </citation>
    <scope>NUCLEOTIDE SEQUENCE</scope>
    <source>
        <strain evidence="4">RCC1693</strain>
    </source>
</reference>
<dbReference type="GO" id="GO:0016020">
    <property type="term" value="C:membrane"/>
    <property type="evidence" value="ECO:0007669"/>
    <property type="project" value="TreeGrafter"/>
</dbReference>
<organism evidence="4">
    <name type="scientific">Florenciella parvula</name>
    <dbReference type="NCBI Taxonomy" id="236787"/>
    <lineage>
        <taxon>Eukaryota</taxon>
        <taxon>Sar</taxon>
        <taxon>Stramenopiles</taxon>
        <taxon>Ochrophyta</taxon>
        <taxon>Dictyochophyceae</taxon>
        <taxon>Florenciellales</taxon>
        <taxon>Florenciella</taxon>
    </lineage>
</organism>
<dbReference type="InterPro" id="IPR026511">
    <property type="entry name" value="PTHB1"/>
</dbReference>
<feature type="domain" description="PTHB1 C-terminal helix bundle" evidence="3">
    <location>
        <begin position="49"/>
        <end position="122"/>
    </location>
</feature>
<dbReference type="Pfam" id="PF23339">
    <property type="entry name" value="PTHB1_CtH"/>
    <property type="match status" value="1"/>
</dbReference>
<evidence type="ECO:0000259" key="2">
    <source>
        <dbReference type="Pfam" id="PF23338"/>
    </source>
</evidence>
<accession>A0A7S2FQC3</accession>